<evidence type="ECO:0000313" key="5">
    <source>
        <dbReference type="Proteomes" id="UP000192596"/>
    </source>
</evidence>
<protein>
    <recommendedName>
        <fullName evidence="6">Thioredoxin domain-containing protein</fullName>
    </recommendedName>
</protein>
<dbReference type="EMBL" id="NAJO01000015">
    <property type="protein sequence ID" value="OQO07212.1"/>
    <property type="molecule type" value="Genomic_DNA"/>
</dbReference>
<dbReference type="STRING" id="1507870.A0A1V8T7Q5"/>
<feature type="transmembrane region" description="Helical" evidence="3">
    <location>
        <begin position="204"/>
        <end position="233"/>
    </location>
</feature>
<comment type="caution">
    <text evidence="4">The sequence shown here is derived from an EMBL/GenBank/DDBJ whole genome shotgun (WGS) entry which is preliminary data.</text>
</comment>
<evidence type="ECO:0000256" key="1">
    <source>
        <dbReference type="SAM" id="Coils"/>
    </source>
</evidence>
<feature type="region of interest" description="Disordered" evidence="2">
    <location>
        <begin position="467"/>
        <end position="558"/>
    </location>
</feature>
<feature type="transmembrane region" description="Helical" evidence="3">
    <location>
        <begin position="120"/>
        <end position="141"/>
    </location>
</feature>
<dbReference type="AlphaFoldDB" id="A0A1V8T7Q5"/>
<feature type="region of interest" description="Disordered" evidence="2">
    <location>
        <begin position="644"/>
        <end position="745"/>
    </location>
</feature>
<keyword evidence="5" id="KW-1185">Reference proteome</keyword>
<dbReference type="OrthoDB" id="40334at2759"/>
<name>A0A1V8T7Q5_9PEZI</name>
<feature type="compositionally biased region" description="Polar residues" evidence="2">
    <location>
        <begin position="263"/>
        <end position="273"/>
    </location>
</feature>
<feature type="region of interest" description="Disordered" evidence="2">
    <location>
        <begin position="247"/>
        <end position="285"/>
    </location>
</feature>
<accession>A0A1V8T7Q5</accession>
<feature type="compositionally biased region" description="Acidic residues" evidence="2">
    <location>
        <begin position="531"/>
        <end position="541"/>
    </location>
</feature>
<evidence type="ECO:0000313" key="4">
    <source>
        <dbReference type="EMBL" id="OQO07212.1"/>
    </source>
</evidence>
<keyword evidence="3" id="KW-1133">Transmembrane helix</keyword>
<feature type="compositionally biased region" description="Low complexity" evidence="2">
    <location>
        <begin position="693"/>
        <end position="705"/>
    </location>
</feature>
<dbReference type="Pfam" id="PF13911">
    <property type="entry name" value="AhpC-TSA_2"/>
    <property type="match status" value="1"/>
</dbReference>
<feature type="transmembrane region" description="Helical" evidence="3">
    <location>
        <begin position="153"/>
        <end position="177"/>
    </location>
</feature>
<feature type="coiled-coil region" evidence="1">
    <location>
        <begin position="951"/>
        <end position="985"/>
    </location>
</feature>
<feature type="region of interest" description="Disordered" evidence="2">
    <location>
        <begin position="340"/>
        <end position="423"/>
    </location>
</feature>
<keyword evidence="3" id="KW-0472">Membrane</keyword>
<reference evidence="5" key="1">
    <citation type="submission" date="2017-03" db="EMBL/GenBank/DDBJ databases">
        <title>Genomes of endolithic fungi from Antarctica.</title>
        <authorList>
            <person name="Coleine C."/>
            <person name="Masonjones S."/>
            <person name="Stajich J.E."/>
        </authorList>
    </citation>
    <scope>NUCLEOTIDE SEQUENCE [LARGE SCALE GENOMIC DNA]</scope>
    <source>
        <strain evidence="5">CCFEE 5527</strain>
    </source>
</reference>
<dbReference type="InterPro" id="IPR032801">
    <property type="entry name" value="PXL2A/B/C"/>
</dbReference>
<evidence type="ECO:0008006" key="6">
    <source>
        <dbReference type="Google" id="ProtNLM"/>
    </source>
</evidence>
<gene>
    <name evidence="4" type="ORF">B0A48_07782</name>
</gene>
<dbReference type="PANTHER" id="PTHR28630">
    <property type="match status" value="1"/>
</dbReference>
<feature type="transmembrane region" description="Helical" evidence="3">
    <location>
        <begin position="91"/>
        <end position="114"/>
    </location>
</feature>
<keyword evidence="1" id="KW-0175">Coiled coil</keyword>
<dbReference type="Proteomes" id="UP000192596">
    <property type="component" value="Unassembled WGS sequence"/>
</dbReference>
<evidence type="ECO:0000256" key="2">
    <source>
        <dbReference type="SAM" id="MobiDB-lite"/>
    </source>
</evidence>
<dbReference type="InParanoid" id="A0A1V8T7Q5"/>
<proteinExistence type="predicted"/>
<evidence type="ECO:0000256" key="3">
    <source>
        <dbReference type="SAM" id="Phobius"/>
    </source>
</evidence>
<keyword evidence="3" id="KW-0812">Transmembrane</keyword>
<feature type="compositionally biased region" description="Polar residues" evidence="2">
    <location>
        <begin position="711"/>
        <end position="745"/>
    </location>
</feature>
<sequence>MGISDPPYLYEAAPRRQIAYPYSDFDPKAASRASWDKATLASQPRPKQDGPLIDFNKHPDSYMIVQGSQVEHKALPKNTKKAVKAIRWVQFVLRLLQLLGATGALICVICVKNVQAAQGWIMRVPPAYDMLLSLYGVYHLVRPAKGRTPASSASYHLFAMFMDGCLIPFYVFIALFANQNYVLPASNEDRWTSFFPSDWSTTQLLFAAFMVAAVTGGLHLISIAIDIYLVVVFRKIGKLPPDMNPLEENLTGSRRGAKHQYKNSEASASTMSMAQKPGYMSGSTLNVNDARMSKVTLDDRNVPFRHSRVGEELGFNPHNPQSARLSRQQFEDQALYQQNPSMRGSNQSFASHPRPNSSSPTKRGSSIETMDGPLPAPPMGPERFKSPRPASMQSVMSRPGSGPRSSTAVVPNAAPTEAAVDSQQRTALMQDNWYALDDGHERGSPIHSPAQSRLSTPIRIGKTAVLLSSPDFSPEPERQPRLPTLTSMRSKDSFVHQPLGMNPPTPPVEQQELRIQSVRRQSFPRSALAIEDSDSENDDPSEPLQSKAEHTVSPNARAPLEEVAVNRSLTAASRATVDTQASSVYSESAPSLETAKKYAPAPLAQRQAFDGGVASAATPKVRHYGDLAAATRGIRNTVAGYAPVPQQASPRSTIDPHKGSPSIPGPAETASMAQKREVSPLGASRFERPYTPPSHTAPTSPTTMPNRKMFSRTTHVNSPSGASTADSVFSERPTTSTAQTSVSNSPIEAMAQFPHKDHSANITRGNHSAAPSTMNVVDTDEWFSRFRSDQDLSETNTDLCPDRATLAAAYNIPIYASDGTAMPFGQLYHPATATHQRQLLVFVRHFYCGACQAYLKALADSITMSDYFSIPVPTSIIVIGCGSPNLIPFYKAVTGCPFPIFAEPSRQLFKRLGMVLSLNIGSERPEYMKDISPAAWAAGQVATIRKGLKARQMSNAQRKVEMQELQEAEAEAARIEKEEEDSMRTTRGGAVESPLSLRRRDIIKGGNPLQIGGEFLFEEGEVVWCHRMRNYRNHAEVKVIRKILELDE</sequence>
<organism evidence="4 5">
    <name type="scientific">Cryoendolithus antarcticus</name>
    <dbReference type="NCBI Taxonomy" id="1507870"/>
    <lineage>
        <taxon>Eukaryota</taxon>
        <taxon>Fungi</taxon>
        <taxon>Dikarya</taxon>
        <taxon>Ascomycota</taxon>
        <taxon>Pezizomycotina</taxon>
        <taxon>Dothideomycetes</taxon>
        <taxon>Dothideomycetidae</taxon>
        <taxon>Cladosporiales</taxon>
        <taxon>Cladosporiaceae</taxon>
        <taxon>Cryoendolithus</taxon>
    </lineage>
</organism>
<feature type="compositionally biased region" description="Polar residues" evidence="2">
    <location>
        <begin position="340"/>
        <end position="368"/>
    </location>
</feature>
<dbReference type="PANTHER" id="PTHR28630:SF3">
    <property type="entry name" value="PEROXIREDOXIN-LIKE 2C"/>
    <property type="match status" value="1"/>
</dbReference>